<evidence type="ECO:0000313" key="1">
    <source>
        <dbReference type="EMBL" id="SFV60764.1"/>
    </source>
</evidence>
<protein>
    <submittedName>
        <fullName evidence="1">Uncharacterized protein</fullName>
    </submittedName>
</protein>
<dbReference type="Gene3D" id="3.40.390.10">
    <property type="entry name" value="Collagenase (Catalytic Domain)"/>
    <property type="match status" value="1"/>
</dbReference>
<dbReference type="AlphaFoldDB" id="A0A1W1C4V5"/>
<dbReference type="GO" id="GO:0008237">
    <property type="term" value="F:metallopeptidase activity"/>
    <property type="evidence" value="ECO:0007669"/>
    <property type="project" value="InterPro"/>
</dbReference>
<dbReference type="SUPFAM" id="SSF55486">
    <property type="entry name" value="Metalloproteases ('zincins'), catalytic domain"/>
    <property type="match status" value="1"/>
</dbReference>
<reference evidence="1" key="1">
    <citation type="submission" date="2016-10" db="EMBL/GenBank/DDBJ databases">
        <authorList>
            <person name="de Groot N.N."/>
        </authorList>
    </citation>
    <scope>NUCLEOTIDE SEQUENCE</scope>
</reference>
<dbReference type="EMBL" id="FPHC01000061">
    <property type="protein sequence ID" value="SFV60764.1"/>
    <property type="molecule type" value="Genomic_DNA"/>
</dbReference>
<proteinExistence type="predicted"/>
<dbReference type="InterPro" id="IPR024079">
    <property type="entry name" value="MetalloPept_cat_dom_sf"/>
</dbReference>
<accession>A0A1W1C4V5</accession>
<dbReference type="PROSITE" id="PS51257">
    <property type="entry name" value="PROKAR_LIPOPROTEIN"/>
    <property type="match status" value="1"/>
</dbReference>
<organism evidence="1">
    <name type="scientific">hydrothermal vent metagenome</name>
    <dbReference type="NCBI Taxonomy" id="652676"/>
    <lineage>
        <taxon>unclassified sequences</taxon>
        <taxon>metagenomes</taxon>
        <taxon>ecological metagenomes</taxon>
    </lineage>
</organism>
<sequence>MKNIFLYIIVAMVLSGCRLDPKPVGDEGRDQNVNFDLVCAKEINILPISINGAKAPKASFDFSIDKLKKYTTNNIVVHKDVELTLKESEINEFIHDFGTLNSLKRLNESERLALREKLESLPQNSTTIVMIYTPILYYERDTTSRPLRGIAFGKRDAQPLNILAYNKRNIDGAPVITKNQAWKIVLTHEFGHRLGVPANISHNKANHCTSRECIMYSRPDWQSVASVLLLNGMPYDFCHLCKAELKETKESCNRVLLPD</sequence>
<name>A0A1W1C4V5_9ZZZZ</name>
<gene>
    <name evidence="1" type="ORF">MNB_SV-6-1889</name>
</gene>